<dbReference type="PANTHER" id="PTHR46285:SF3">
    <property type="entry name" value="PROTEINASE INHIBITOR I4, SERPIN (DUF716)"/>
    <property type="match status" value="1"/>
</dbReference>
<evidence type="ECO:0000256" key="4">
    <source>
        <dbReference type="ARBA" id="ARBA00022989"/>
    </source>
</evidence>
<proteinExistence type="inferred from homology"/>
<dbReference type="Pfam" id="PF04819">
    <property type="entry name" value="DUF716"/>
    <property type="match status" value="1"/>
</dbReference>
<evidence type="ECO:0000313" key="7">
    <source>
        <dbReference type="EMBL" id="TKW33401.1"/>
    </source>
</evidence>
<evidence type="ECO:0000256" key="2">
    <source>
        <dbReference type="ARBA" id="ARBA00006948"/>
    </source>
</evidence>
<name>A0A4U6VTZ4_SETVI</name>
<protein>
    <submittedName>
        <fullName evidence="7">Uncharacterized protein</fullName>
    </submittedName>
</protein>
<keyword evidence="3 6" id="KW-0812">Transmembrane</keyword>
<evidence type="ECO:0000256" key="3">
    <source>
        <dbReference type="ARBA" id="ARBA00022692"/>
    </source>
</evidence>
<comment type="similarity">
    <text evidence="2">Belongs to the TMEM45 family.</text>
</comment>
<keyword evidence="8" id="KW-1185">Reference proteome</keyword>
<feature type="transmembrane region" description="Helical" evidence="6">
    <location>
        <begin position="181"/>
        <end position="202"/>
    </location>
</feature>
<dbReference type="Gramene" id="TKW33401">
    <property type="protein sequence ID" value="TKW33401"/>
    <property type="gene ID" value="SEVIR_2G232800v2"/>
</dbReference>
<evidence type="ECO:0000313" key="8">
    <source>
        <dbReference type="Proteomes" id="UP000298652"/>
    </source>
</evidence>
<accession>A0A4U6VTZ4</accession>
<feature type="transmembrane region" description="Helical" evidence="6">
    <location>
        <begin position="112"/>
        <end position="132"/>
    </location>
</feature>
<feature type="transmembrane region" description="Helical" evidence="6">
    <location>
        <begin position="12"/>
        <end position="30"/>
    </location>
</feature>
<dbReference type="OMA" id="ITIFAMW"/>
<dbReference type="Proteomes" id="UP000298652">
    <property type="component" value="Chromosome 2"/>
</dbReference>
<evidence type="ECO:0000256" key="6">
    <source>
        <dbReference type="SAM" id="Phobius"/>
    </source>
</evidence>
<dbReference type="GO" id="GO:0016020">
    <property type="term" value="C:membrane"/>
    <property type="evidence" value="ECO:0007669"/>
    <property type="project" value="UniProtKB-SubCell"/>
</dbReference>
<evidence type="ECO:0000256" key="1">
    <source>
        <dbReference type="ARBA" id="ARBA00004141"/>
    </source>
</evidence>
<keyword evidence="5 6" id="KW-0472">Membrane</keyword>
<dbReference type="EMBL" id="CM016553">
    <property type="protein sequence ID" value="TKW33401.1"/>
    <property type="molecule type" value="Genomic_DNA"/>
</dbReference>
<reference evidence="7" key="1">
    <citation type="submission" date="2019-03" db="EMBL/GenBank/DDBJ databases">
        <title>WGS assembly of Setaria viridis.</title>
        <authorList>
            <person name="Huang P."/>
            <person name="Jenkins J."/>
            <person name="Grimwood J."/>
            <person name="Barry K."/>
            <person name="Healey A."/>
            <person name="Mamidi S."/>
            <person name="Sreedasyam A."/>
            <person name="Shu S."/>
            <person name="Feldman M."/>
            <person name="Wu J."/>
            <person name="Yu Y."/>
            <person name="Chen C."/>
            <person name="Johnson J."/>
            <person name="Rokhsar D."/>
            <person name="Baxter I."/>
            <person name="Schmutz J."/>
            <person name="Brutnell T."/>
            <person name="Kellogg E."/>
        </authorList>
    </citation>
    <scope>NUCLEOTIDE SEQUENCE [LARGE SCALE GENOMIC DNA]</scope>
</reference>
<organism evidence="7 8">
    <name type="scientific">Setaria viridis</name>
    <name type="common">Green bristlegrass</name>
    <name type="synonym">Setaria italica subsp. viridis</name>
    <dbReference type="NCBI Taxonomy" id="4556"/>
    <lineage>
        <taxon>Eukaryota</taxon>
        <taxon>Viridiplantae</taxon>
        <taxon>Streptophyta</taxon>
        <taxon>Embryophyta</taxon>
        <taxon>Tracheophyta</taxon>
        <taxon>Spermatophyta</taxon>
        <taxon>Magnoliopsida</taxon>
        <taxon>Liliopsida</taxon>
        <taxon>Poales</taxon>
        <taxon>Poaceae</taxon>
        <taxon>PACMAD clade</taxon>
        <taxon>Panicoideae</taxon>
        <taxon>Panicodae</taxon>
        <taxon>Paniceae</taxon>
        <taxon>Cenchrinae</taxon>
        <taxon>Setaria</taxon>
    </lineage>
</organism>
<sequence length="264" mass="29511">MGTLAGHVAPGASFIIINLWQLFSLFLLRSGSYFLVRGIRHLELILIIIDTVISILMELVISSEKHRPFNADGTVPSNHLPNFEHVSISLGLLIFDLITIHMDRVRAANCDAIVIAVTLATTLLRIPCLRSFRVSLVWSASLVFQGIWFITMGVMLCTPLEEGHNIVRCRTNVALDRAKSLINLQFSWYLTGTIVFVIILYLQLTKFYPEEPQYVPLVKADSGRDSDNGRLSIGDEHDNDDDLKAAKCGFGQVVSGTRPMEIER</sequence>
<feature type="transmembrane region" description="Helical" evidence="6">
    <location>
        <begin position="42"/>
        <end position="62"/>
    </location>
</feature>
<comment type="subcellular location">
    <subcellularLocation>
        <location evidence="1">Membrane</location>
        <topology evidence="1">Multi-pass membrane protein</topology>
    </subcellularLocation>
</comment>
<dbReference type="AlphaFoldDB" id="A0A4U6VTZ4"/>
<keyword evidence="4 6" id="KW-1133">Transmembrane helix</keyword>
<gene>
    <name evidence="7" type="ORF">SEVIR_2G232800v2</name>
</gene>
<evidence type="ECO:0000256" key="5">
    <source>
        <dbReference type="ARBA" id="ARBA00023136"/>
    </source>
</evidence>
<dbReference type="InterPro" id="IPR006904">
    <property type="entry name" value="DUF716"/>
</dbReference>
<dbReference type="PANTHER" id="PTHR46285">
    <property type="entry name" value="PROTEINASE INHIBITOR I4, SERPIN (DUF716)-RELATED"/>
    <property type="match status" value="1"/>
</dbReference>
<feature type="transmembrane region" description="Helical" evidence="6">
    <location>
        <begin position="138"/>
        <end position="160"/>
    </location>
</feature>